<dbReference type="AlphaFoldDB" id="A0A9X8GU93"/>
<accession>A0A9X8GU93</accession>
<gene>
    <name evidence="1" type="ORF">D3H34_21170</name>
</gene>
<comment type="caution">
    <text evidence="1">The sequence shown here is derived from an EMBL/GenBank/DDBJ whole genome shotgun (WGS) entry which is preliminary data.</text>
</comment>
<evidence type="ECO:0000313" key="2">
    <source>
        <dbReference type="Proteomes" id="UP000265619"/>
    </source>
</evidence>
<name>A0A9X8GU93_9BURK</name>
<keyword evidence="2" id="KW-1185">Reference proteome</keyword>
<proteinExistence type="predicted"/>
<dbReference type="RefSeq" id="WP_119556215.1">
    <property type="nucleotide sequence ID" value="NZ_QXMN01000029.1"/>
</dbReference>
<protein>
    <submittedName>
        <fullName evidence="1">Uncharacterized protein</fullName>
    </submittedName>
</protein>
<evidence type="ECO:0000313" key="1">
    <source>
        <dbReference type="EMBL" id="RIX76787.1"/>
    </source>
</evidence>
<sequence length="76" mass="8446">MTTANPPAPSAQVLFFSSRQHPLQSRARTTTTTTGRISNWPFKVARDKRHGDGLDIRAQAAHVIQTTAAHWWPPEA</sequence>
<reference evidence="1 2" key="1">
    <citation type="submission" date="2018-09" db="EMBL/GenBank/DDBJ databases">
        <title>Acidovorax cavernicola nov. sp. isolated from Gruta de las Maravillas (Aracena, Spain).</title>
        <authorList>
            <person name="Jurado V."/>
            <person name="Gutierrez-Patricio S."/>
            <person name="Gonzalez-Pimentel J.L."/>
            <person name="Miller A.Z."/>
            <person name="Laiz L."/>
            <person name="Saiz-Jimenez C."/>
        </authorList>
    </citation>
    <scope>NUCLEOTIDE SEQUENCE [LARGE SCALE GENOMIC DNA]</scope>
    <source>
        <strain evidence="1 2">1011MAR4D40.2</strain>
    </source>
</reference>
<organism evidence="1 2">
    <name type="scientific">Acidovorax cavernicola</name>
    <dbReference type="NCBI Taxonomy" id="1675792"/>
    <lineage>
        <taxon>Bacteria</taxon>
        <taxon>Pseudomonadati</taxon>
        <taxon>Pseudomonadota</taxon>
        <taxon>Betaproteobacteria</taxon>
        <taxon>Burkholderiales</taxon>
        <taxon>Comamonadaceae</taxon>
        <taxon>Acidovorax</taxon>
    </lineage>
</organism>
<dbReference type="Proteomes" id="UP000265619">
    <property type="component" value="Unassembled WGS sequence"/>
</dbReference>
<dbReference type="EMBL" id="QXMN01000029">
    <property type="protein sequence ID" value="RIX76787.1"/>
    <property type="molecule type" value="Genomic_DNA"/>
</dbReference>
<dbReference type="OrthoDB" id="8853603at2"/>